<gene>
    <name evidence="8" type="ORF">QBC47DRAFT_429866</name>
</gene>
<keyword evidence="9" id="KW-1185">Reference proteome</keyword>
<comment type="caution">
    <text evidence="8">The sequence shown here is derived from an EMBL/GenBank/DDBJ whole genome shotgun (WGS) entry which is preliminary data.</text>
</comment>
<feature type="transmembrane region" description="Helical" evidence="6">
    <location>
        <begin position="127"/>
        <end position="146"/>
    </location>
</feature>
<evidence type="ECO:0000256" key="2">
    <source>
        <dbReference type="ARBA" id="ARBA00007520"/>
    </source>
</evidence>
<dbReference type="PANTHER" id="PTHR23501:SF193">
    <property type="entry name" value="MULTIDRUG TRANSPORTER, PUTATIVE (AFU_ORTHOLOGUE AFUA_8G00940)-RELATED"/>
    <property type="match status" value="1"/>
</dbReference>
<dbReference type="GO" id="GO:0005886">
    <property type="term" value="C:plasma membrane"/>
    <property type="evidence" value="ECO:0007669"/>
    <property type="project" value="TreeGrafter"/>
</dbReference>
<feature type="transmembrane region" description="Helical" evidence="6">
    <location>
        <begin position="327"/>
        <end position="352"/>
    </location>
</feature>
<feature type="domain" description="Major facilitator superfamily (MFS) profile" evidence="7">
    <location>
        <begin position="63"/>
        <end position="554"/>
    </location>
</feature>
<dbReference type="EMBL" id="MU839836">
    <property type="protein sequence ID" value="KAK1754222.1"/>
    <property type="molecule type" value="Genomic_DNA"/>
</dbReference>
<dbReference type="InterPro" id="IPR011701">
    <property type="entry name" value="MFS"/>
</dbReference>
<dbReference type="PROSITE" id="PS50850">
    <property type="entry name" value="MFS"/>
    <property type="match status" value="1"/>
</dbReference>
<dbReference type="SUPFAM" id="SSF103473">
    <property type="entry name" value="MFS general substrate transporter"/>
    <property type="match status" value="1"/>
</dbReference>
<sequence>MNVFATSNHYDDVPATAEIELQTRNAQVGGQPPEPAWDSGLYDAAIEPSEHHGHLTGIKLVAVVAATTMAVFLTMLDSSIVATAIPRITDEFHAIDDIGWYASGYQLSSAVFQPLTGKIYSRFSLKWSFLAFFIIFEIGSAVCGAARSSHMFIVGRCVAGLGSAALLNGTLTIVAAAVPLERRPSLTGAAMGLSQLGIAVGPVLGGVFTSFASWRWCFYINLPVGALVFLGLAFTRIPEQIEKGNGMDVLKNLHRELDIRGFFLLASPAIMLLAALQLGGDEYAWNSPTIIGLFTRAGVVFLVWLAWDWYCGDDALVPFFLMRNTVIAAGSLVQWCTMSSVFVASYFLPLYFQAVKDATPVMSGVYVLASIGTQLLSAVSSGVLVEKTGYVIPYAVVSGAVSAVSNGLYSTLSPSSPVSHWVGFQILNGFGRGLGLQMPLLAAQTVLSPADLSLGLAMLVFSGMLGTSITLAVADTMFGQKLRSELAKVVSNQTEVGRIIQAGATDFRRVVKDPAKLSDVLEAYANSIKQPWYLAAGLGALSVFSSLFLGWIDVRGSQIM</sequence>
<dbReference type="InterPro" id="IPR020846">
    <property type="entry name" value="MFS_dom"/>
</dbReference>
<evidence type="ECO:0000256" key="6">
    <source>
        <dbReference type="SAM" id="Phobius"/>
    </source>
</evidence>
<organism evidence="8 9">
    <name type="scientific">Echria macrotheca</name>
    <dbReference type="NCBI Taxonomy" id="438768"/>
    <lineage>
        <taxon>Eukaryota</taxon>
        <taxon>Fungi</taxon>
        <taxon>Dikarya</taxon>
        <taxon>Ascomycota</taxon>
        <taxon>Pezizomycotina</taxon>
        <taxon>Sordariomycetes</taxon>
        <taxon>Sordariomycetidae</taxon>
        <taxon>Sordariales</taxon>
        <taxon>Schizotheciaceae</taxon>
        <taxon>Echria</taxon>
    </lineage>
</organism>
<keyword evidence="5 6" id="KW-0472">Membrane</keyword>
<dbReference type="CDD" id="cd17502">
    <property type="entry name" value="MFS_Azr1_MDR_like"/>
    <property type="match status" value="1"/>
</dbReference>
<dbReference type="Pfam" id="PF07690">
    <property type="entry name" value="MFS_1"/>
    <property type="match status" value="1"/>
</dbReference>
<dbReference type="Gene3D" id="1.20.1720.10">
    <property type="entry name" value="Multidrug resistance protein D"/>
    <property type="match status" value="1"/>
</dbReference>
<feature type="transmembrane region" description="Helical" evidence="6">
    <location>
        <begin position="532"/>
        <end position="552"/>
    </location>
</feature>
<evidence type="ECO:0000259" key="7">
    <source>
        <dbReference type="PROSITE" id="PS50850"/>
    </source>
</evidence>
<feature type="transmembrane region" description="Helical" evidence="6">
    <location>
        <begin position="454"/>
        <end position="474"/>
    </location>
</feature>
<evidence type="ECO:0000313" key="9">
    <source>
        <dbReference type="Proteomes" id="UP001239445"/>
    </source>
</evidence>
<comment type="similarity">
    <text evidence="2">Belongs to the major facilitator superfamily. TCR/Tet family.</text>
</comment>
<evidence type="ECO:0000256" key="4">
    <source>
        <dbReference type="ARBA" id="ARBA00022989"/>
    </source>
</evidence>
<dbReference type="Proteomes" id="UP001239445">
    <property type="component" value="Unassembled WGS sequence"/>
</dbReference>
<name>A0AAJ0BCG1_9PEZI</name>
<keyword evidence="4 6" id="KW-1133">Transmembrane helix</keyword>
<keyword evidence="3 6" id="KW-0812">Transmembrane</keyword>
<accession>A0AAJ0BCG1</accession>
<feature type="transmembrane region" description="Helical" evidence="6">
    <location>
        <begin position="158"/>
        <end position="180"/>
    </location>
</feature>
<dbReference type="AlphaFoldDB" id="A0AAJ0BCG1"/>
<comment type="subcellular location">
    <subcellularLocation>
        <location evidence="1">Membrane</location>
        <topology evidence="1">Multi-pass membrane protein</topology>
    </subcellularLocation>
</comment>
<dbReference type="GO" id="GO:0022857">
    <property type="term" value="F:transmembrane transporter activity"/>
    <property type="evidence" value="ECO:0007669"/>
    <property type="project" value="InterPro"/>
</dbReference>
<feature type="transmembrane region" description="Helical" evidence="6">
    <location>
        <begin position="364"/>
        <end position="385"/>
    </location>
</feature>
<proteinExistence type="inferred from homology"/>
<feature type="transmembrane region" description="Helical" evidence="6">
    <location>
        <begin position="391"/>
        <end position="409"/>
    </location>
</feature>
<reference evidence="8" key="1">
    <citation type="submission" date="2023-06" db="EMBL/GenBank/DDBJ databases">
        <title>Genome-scale phylogeny and comparative genomics of the fungal order Sordariales.</title>
        <authorList>
            <consortium name="Lawrence Berkeley National Laboratory"/>
            <person name="Hensen N."/>
            <person name="Bonometti L."/>
            <person name="Westerberg I."/>
            <person name="Brannstrom I.O."/>
            <person name="Guillou S."/>
            <person name="Cros-Aarteil S."/>
            <person name="Calhoun S."/>
            <person name="Haridas S."/>
            <person name="Kuo A."/>
            <person name="Mondo S."/>
            <person name="Pangilinan J."/>
            <person name="Riley R."/>
            <person name="Labutti K."/>
            <person name="Andreopoulos B."/>
            <person name="Lipzen A."/>
            <person name="Chen C."/>
            <person name="Yanf M."/>
            <person name="Daum C."/>
            <person name="Ng V."/>
            <person name="Clum A."/>
            <person name="Steindorff A."/>
            <person name="Ohm R."/>
            <person name="Martin F."/>
            <person name="Silar P."/>
            <person name="Natvig D."/>
            <person name="Lalanne C."/>
            <person name="Gautier V."/>
            <person name="Ament-Velasquez S.L."/>
            <person name="Kruys A."/>
            <person name="Hutchinson M.I."/>
            <person name="Powell A.J."/>
            <person name="Barry K."/>
            <person name="Miller A.N."/>
            <person name="Grigoriev I.V."/>
            <person name="Debuchy R."/>
            <person name="Gladieux P."/>
            <person name="Thoren M.H."/>
            <person name="Johannesson H."/>
        </authorList>
    </citation>
    <scope>NUCLEOTIDE SEQUENCE</scope>
    <source>
        <strain evidence="8">PSN4</strain>
    </source>
</reference>
<evidence type="ECO:0000313" key="8">
    <source>
        <dbReference type="EMBL" id="KAK1754222.1"/>
    </source>
</evidence>
<evidence type="ECO:0000256" key="5">
    <source>
        <dbReference type="ARBA" id="ARBA00023136"/>
    </source>
</evidence>
<feature type="transmembrane region" description="Helical" evidence="6">
    <location>
        <begin position="60"/>
        <end position="85"/>
    </location>
</feature>
<dbReference type="PANTHER" id="PTHR23501">
    <property type="entry name" value="MAJOR FACILITATOR SUPERFAMILY"/>
    <property type="match status" value="1"/>
</dbReference>
<evidence type="ECO:0000256" key="1">
    <source>
        <dbReference type="ARBA" id="ARBA00004141"/>
    </source>
</evidence>
<feature type="transmembrane region" description="Helical" evidence="6">
    <location>
        <begin position="216"/>
        <end position="237"/>
    </location>
</feature>
<feature type="transmembrane region" description="Helical" evidence="6">
    <location>
        <begin position="186"/>
        <end position="209"/>
    </location>
</feature>
<dbReference type="InterPro" id="IPR036259">
    <property type="entry name" value="MFS_trans_sf"/>
</dbReference>
<evidence type="ECO:0000256" key="3">
    <source>
        <dbReference type="ARBA" id="ARBA00022692"/>
    </source>
</evidence>
<feature type="transmembrane region" description="Helical" evidence="6">
    <location>
        <begin position="290"/>
        <end position="307"/>
    </location>
</feature>
<protein>
    <submittedName>
        <fullName evidence="8">MFS general substrate transporter</fullName>
    </submittedName>
</protein>